<dbReference type="KEGG" id="mlr:MELLADRAFT_35984"/>
<dbReference type="GO" id="GO:0031683">
    <property type="term" value="F:G-protein beta/gamma-subunit complex binding"/>
    <property type="evidence" value="ECO:0007669"/>
    <property type="project" value="InterPro"/>
</dbReference>
<dbReference type="Pfam" id="PF00503">
    <property type="entry name" value="G-alpha"/>
    <property type="match status" value="1"/>
</dbReference>
<dbReference type="GO" id="GO:0001664">
    <property type="term" value="F:G protein-coupled receptor binding"/>
    <property type="evidence" value="ECO:0007669"/>
    <property type="project" value="TreeGrafter"/>
</dbReference>
<keyword evidence="3 5" id="KW-0342">GTP-binding</keyword>
<evidence type="ECO:0000256" key="6">
    <source>
        <dbReference type="PIRSR" id="PIRSR601019-2"/>
    </source>
</evidence>
<feature type="binding site" evidence="5">
    <location>
        <begin position="115"/>
        <end position="118"/>
    </location>
    <ligand>
        <name>GTP</name>
        <dbReference type="ChEBI" id="CHEBI:37565"/>
    </ligand>
</feature>
<sequence>ILENVERIAQPEYQPNADDIMHVRLATIGMEEYNIDVGPEKWRVCDPGGVKGKHDNWLPHFEDSGAVVFVCAISSFNEVLRDEPGTNKMVEALKSFESIAKNGILAKVAIVVLFNKCDVLAKKLKKGQVQVSQYFPKFDGNNEVQDVIRYFASQFSKLNAFPSRKIYIHSTTAISKSAVWLMTQ</sequence>
<dbReference type="PRINTS" id="PR00318">
    <property type="entry name" value="GPROTEINA"/>
</dbReference>
<dbReference type="HOGENOM" id="CLU_014184_7_0_1"/>
<keyword evidence="4" id="KW-0807">Transducer</keyword>
<dbReference type="SUPFAM" id="SSF47895">
    <property type="entry name" value="Transducin (alpha subunit), insertion domain"/>
    <property type="match status" value="1"/>
</dbReference>
<evidence type="ECO:0000256" key="2">
    <source>
        <dbReference type="ARBA" id="ARBA00022741"/>
    </source>
</evidence>
<feature type="non-terminal residue" evidence="7">
    <location>
        <position position="1"/>
    </location>
</feature>
<proteinExistence type="predicted"/>
<evidence type="ECO:0000256" key="3">
    <source>
        <dbReference type="ARBA" id="ARBA00023134"/>
    </source>
</evidence>
<dbReference type="Gene3D" id="3.40.50.300">
    <property type="entry name" value="P-loop containing nucleotide triphosphate hydrolases"/>
    <property type="match status" value="1"/>
</dbReference>
<evidence type="ECO:0008006" key="9">
    <source>
        <dbReference type="Google" id="ProtNLM"/>
    </source>
</evidence>
<evidence type="ECO:0000256" key="4">
    <source>
        <dbReference type="ARBA" id="ARBA00023224"/>
    </source>
</evidence>
<name>F4RLJ3_MELLP</name>
<dbReference type="eggNOG" id="KOG0082">
    <property type="taxonomic scope" value="Eukaryota"/>
</dbReference>
<dbReference type="InParanoid" id="F4RLJ3"/>
<dbReference type="PROSITE" id="PS51882">
    <property type="entry name" value="G_ALPHA"/>
    <property type="match status" value="1"/>
</dbReference>
<dbReference type="GO" id="GO:0003924">
    <property type="term" value="F:GTPase activity"/>
    <property type="evidence" value="ECO:0007669"/>
    <property type="project" value="InterPro"/>
</dbReference>
<accession>F4RLJ3</accession>
<dbReference type="PANTHER" id="PTHR10218">
    <property type="entry name" value="GTP-BINDING PROTEIN ALPHA SUBUNIT"/>
    <property type="match status" value="1"/>
</dbReference>
<dbReference type="RefSeq" id="XP_007410183.1">
    <property type="nucleotide sequence ID" value="XM_007410121.1"/>
</dbReference>
<organism evidence="8">
    <name type="scientific">Melampsora larici-populina (strain 98AG31 / pathotype 3-4-7)</name>
    <name type="common">Poplar leaf rust fungus</name>
    <dbReference type="NCBI Taxonomy" id="747676"/>
    <lineage>
        <taxon>Eukaryota</taxon>
        <taxon>Fungi</taxon>
        <taxon>Dikarya</taxon>
        <taxon>Basidiomycota</taxon>
        <taxon>Pucciniomycotina</taxon>
        <taxon>Pucciniomycetes</taxon>
        <taxon>Pucciniales</taxon>
        <taxon>Melampsoraceae</taxon>
        <taxon>Melampsora</taxon>
    </lineage>
</organism>
<evidence type="ECO:0000313" key="7">
    <source>
        <dbReference type="EMBL" id="EGG06743.1"/>
    </source>
</evidence>
<dbReference type="EMBL" id="GL883107">
    <property type="protein sequence ID" value="EGG06743.1"/>
    <property type="molecule type" value="Genomic_DNA"/>
</dbReference>
<dbReference type="GO" id="GO:0007188">
    <property type="term" value="P:adenylate cyclase-modulating G protein-coupled receptor signaling pathway"/>
    <property type="evidence" value="ECO:0007669"/>
    <property type="project" value="TreeGrafter"/>
</dbReference>
<evidence type="ECO:0000256" key="5">
    <source>
        <dbReference type="PIRSR" id="PIRSR601019-1"/>
    </source>
</evidence>
<dbReference type="OrthoDB" id="5817230at2759"/>
<dbReference type="Gene3D" id="1.10.400.10">
    <property type="entry name" value="GI Alpha 1, domain 2-like"/>
    <property type="match status" value="1"/>
</dbReference>
<gene>
    <name evidence="7" type="ORF">MELLADRAFT_35984</name>
</gene>
<evidence type="ECO:0000256" key="1">
    <source>
        <dbReference type="ARBA" id="ARBA00022723"/>
    </source>
</evidence>
<dbReference type="InterPro" id="IPR027417">
    <property type="entry name" value="P-loop_NTPase"/>
</dbReference>
<protein>
    <recommendedName>
        <fullName evidence="9">G-protein alpha subunit</fullName>
    </recommendedName>
</protein>
<feature type="binding site" evidence="5">
    <location>
        <position position="173"/>
    </location>
    <ligand>
        <name>GTP</name>
        <dbReference type="ChEBI" id="CHEBI:37565"/>
    </ligand>
</feature>
<dbReference type="SUPFAM" id="SSF52540">
    <property type="entry name" value="P-loop containing nucleoside triphosphate hydrolases"/>
    <property type="match status" value="1"/>
</dbReference>
<dbReference type="FunFam" id="3.40.50.300:FF:000692">
    <property type="entry name" value="Guanine nucleotide-binding protein subunit alpha"/>
    <property type="match status" value="1"/>
</dbReference>
<dbReference type="GO" id="GO:0046872">
    <property type="term" value="F:metal ion binding"/>
    <property type="evidence" value="ECO:0007669"/>
    <property type="project" value="UniProtKB-KW"/>
</dbReference>
<dbReference type="InterPro" id="IPR001019">
    <property type="entry name" value="Gprotein_alpha_su"/>
</dbReference>
<dbReference type="SMART" id="SM00275">
    <property type="entry name" value="G_alpha"/>
    <property type="match status" value="1"/>
</dbReference>
<dbReference type="GO" id="GO:0005737">
    <property type="term" value="C:cytoplasm"/>
    <property type="evidence" value="ECO:0007669"/>
    <property type="project" value="TreeGrafter"/>
</dbReference>
<evidence type="ECO:0000313" key="8">
    <source>
        <dbReference type="Proteomes" id="UP000001072"/>
    </source>
</evidence>
<dbReference type="Proteomes" id="UP000001072">
    <property type="component" value="Unassembled WGS sequence"/>
</dbReference>
<dbReference type="PANTHER" id="PTHR10218:SF302">
    <property type="entry name" value="GUANINE NUCLEOTIDE-BINDING PROTEIN ALPHA-5 SUBUNIT"/>
    <property type="match status" value="1"/>
</dbReference>
<keyword evidence="8" id="KW-1185">Reference proteome</keyword>
<keyword evidence="1 6" id="KW-0479">Metal-binding</keyword>
<keyword evidence="6" id="KW-0460">Magnesium</keyword>
<dbReference type="GO" id="GO:0005525">
    <property type="term" value="F:GTP binding"/>
    <property type="evidence" value="ECO:0007669"/>
    <property type="project" value="UniProtKB-KW"/>
</dbReference>
<dbReference type="GO" id="GO:0005834">
    <property type="term" value="C:heterotrimeric G-protein complex"/>
    <property type="evidence" value="ECO:0007669"/>
    <property type="project" value="TreeGrafter"/>
</dbReference>
<dbReference type="VEuPathDB" id="FungiDB:MELLADRAFT_35984"/>
<dbReference type="STRING" id="747676.F4RLJ3"/>
<keyword evidence="2 5" id="KW-0547">Nucleotide-binding</keyword>
<feature type="binding site" evidence="6">
    <location>
        <position position="27"/>
    </location>
    <ligand>
        <name>Mg(2+)</name>
        <dbReference type="ChEBI" id="CHEBI:18420"/>
    </ligand>
</feature>
<dbReference type="GeneID" id="18927523"/>
<dbReference type="AlphaFoldDB" id="F4RLJ3"/>
<dbReference type="InterPro" id="IPR011025">
    <property type="entry name" value="GproteinA_insert"/>
</dbReference>
<reference evidence="8" key="1">
    <citation type="journal article" date="2011" name="Proc. Natl. Acad. Sci. U.S.A.">
        <title>Obligate biotrophy features unraveled by the genomic analysis of rust fungi.</title>
        <authorList>
            <person name="Duplessis S."/>
            <person name="Cuomo C.A."/>
            <person name="Lin Y.-C."/>
            <person name="Aerts A."/>
            <person name="Tisserant E."/>
            <person name="Veneault-Fourrey C."/>
            <person name="Joly D.L."/>
            <person name="Hacquard S."/>
            <person name="Amselem J."/>
            <person name="Cantarel B.L."/>
            <person name="Chiu R."/>
            <person name="Coutinho P.M."/>
            <person name="Feau N."/>
            <person name="Field M."/>
            <person name="Frey P."/>
            <person name="Gelhaye E."/>
            <person name="Goldberg J."/>
            <person name="Grabherr M.G."/>
            <person name="Kodira C.D."/>
            <person name="Kohler A."/>
            <person name="Kuees U."/>
            <person name="Lindquist E.A."/>
            <person name="Lucas S.M."/>
            <person name="Mago R."/>
            <person name="Mauceli E."/>
            <person name="Morin E."/>
            <person name="Murat C."/>
            <person name="Pangilinan J.L."/>
            <person name="Park R."/>
            <person name="Pearson M."/>
            <person name="Quesneville H."/>
            <person name="Rouhier N."/>
            <person name="Sakthikumar S."/>
            <person name="Salamov A.A."/>
            <person name="Schmutz J."/>
            <person name="Selles B."/>
            <person name="Shapiro H."/>
            <person name="Tanguay P."/>
            <person name="Tuskan G.A."/>
            <person name="Henrissat B."/>
            <person name="Van de Peer Y."/>
            <person name="Rouze P."/>
            <person name="Ellis J.G."/>
            <person name="Dodds P.N."/>
            <person name="Schein J.E."/>
            <person name="Zhong S."/>
            <person name="Hamelin R.C."/>
            <person name="Grigoriev I.V."/>
            <person name="Szabo L.J."/>
            <person name="Martin F."/>
        </authorList>
    </citation>
    <scope>NUCLEOTIDE SEQUENCE [LARGE SCALE GENOMIC DNA]</scope>
    <source>
        <strain evidence="8">98AG31 / pathotype 3-4-7</strain>
    </source>
</reference>